<evidence type="ECO:0000313" key="1">
    <source>
        <dbReference type="EMBL" id="KOF92588.1"/>
    </source>
</evidence>
<dbReference type="AlphaFoldDB" id="A0A0L8HTM1"/>
<sequence>MFSFLLYIGDCFFSLFEIYYFLKFCRFIFSFVIFNVSHCFMDYWAKAVMDYEL</sequence>
<proteinExistence type="predicted"/>
<accession>A0A0L8HTM1</accession>
<reference evidence="1" key="1">
    <citation type="submission" date="2015-07" db="EMBL/GenBank/DDBJ databases">
        <title>MeaNS - Measles Nucleotide Surveillance Program.</title>
        <authorList>
            <person name="Tran T."/>
            <person name="Druce J."/>
        </authorList>
    </citation>
    <scope>NUCLEOTIDE SEQUENCE</scope>
    <source>
        <strain evidence="1">UCB-OBI-ISO-001</strain>
        <tissue evidence="1">Gonad</tissue>
    </source>
</reference>
<organism evidence="1">
    <name type="scientific">Octopus bimaculoides</name>
    <name type="common">California two-spotted octopus</name>
    <dbReference type="NCBI Taxonomy" id="37653"/>
    <lineage>
        <taxon>Eukaryota</taxon>
        <taxon>Metazoa</taxon>
        <taxon>Spiralia</taxon>
        <taxon>Lophotrochozoa</taxon>
        <taxon>Mollusca</taxon>
        <taxon>Cephalopoda</taxon>
        <taxon>Coleoidea</taxon>
        <taxon>Octopodiformes</taxon>
        <taxon>Octopoda</taxon>
        <taxon>Incirrata</taxon>
        <taxon>Octopodidae</taxon>
        <taxon>Octopus</taxon>
    </lineage>
</organism>
<name>A0A0L8HTM1_OCTBM</name>
<dbReference type="EMBL" id="KQ417303">
    <property type="protein sequence ID" value="KOF92588.1"/>
    <property type="molecule type" value="Genomic_DNA"/>
</dbReference>
<gene>
    <name evidence="1" type="ORF">OCBIM_22006199mg</name>
</gene>
<protein>
    <submittedName>
        <fullName evidence="1">Uncharacterized protein</fullName>
    </submittedName>
</protein>